<keyword evidence="11" id="KW-1185">Reference proteome</keyword>
<reference evidence="10" key="1">
    <citation type="submission" date="2025-08" db="UniProtKB">
        <authorList>
            <consortium name="Ensembl"/>
        </authorList>
    </citation>
    <scope>IDENTIFICATION</scope>
</reference>
<proteinExistence type="inferred from homology"/>
<evidence type="ECO:0000256" key="8">
    <source>
        <dbReference type="ARBA" id="ARBA00041344"/>
    </source>
</evidence>
<evidence type="ECO:0000313" key="10">
    <source>
        <dbReference type="Ensembl" id="ENSACIP00000024256.1"/>
    </source>
</evidence>
<keyword evidence="4 9" id="KW-1133">Transmembrane helix</keyword>
<dbReference type="GeneTree" id="ENSGT00390000013817"/>
<keyword evidence="5 9" id="KW-0472">Membrane</keyword>
<evidence type="ECO:0000256" key="2">
    <source>
        <dbReference type="ARBA" id="ARBA00008444"/>
    </source>
</evidence>
<dbReference type="PANTHER" id="PTHR13002:SF1">
    <property type="entry name" value="COMPLEX I ASSEMBLY FACTOR TIMMDC1, MITOCHONDRIAL"/>
    <property type="match status" value="1"/>
</dbReference>
<comment type="function">
    <text evidence="6">Chaperone protein involved in the assembly of the mitochondrial NADH:ubiquinone oxidoreductase complex (complex I). Participates in constructing the membrane arm of complex I.</text>
</comment>
<dbReference type="Pfam" id="PF02466">
    <property type="entry name" value="Tim17"/>
    <property type="match status" value="1"/>
</dbReference>
<dbReference type="GO" id="GO:0005739">
    <property type="term" value="C:mitochondrion"/>
    <property type="evidence" value="ECO:0007669"/>
    <property type="project" value="TreeGrafter"/>
</dbReference>
<dbReference type="InterPro" id="IPR055299">
    <property type="entry name" value="TIMMDC1"/>
</dbReference>
<evidence type="ECO:0000256" key="7">
    <source>
        <dbReference type="ARBA" id="ARBA00040778"/>
    </source>
</evidence>
<evidence type="ECO:0000313" key="11">
    <source>
        <dbReference type="Proteomes" id="UP000261340"/>
    </source>
</evidence>
<evidence type="ECO:0000256" key="9">
    <source>
        <dbReference type="SAM" id="Phobius"/>
    </source>
</evidence>
<feature type="transmembrane region" description="Helical" evidence="9">
    <location>
        <begin position="161"/>
        <end position="182"/>
    </location>
</feature>
<keyword evidence="3 9" id="KW-0812">Transmembrane</keyword>
<dbReference type="PANTHER" id="PTHR13002">
    <property type="entry name" value="C3ORF1 PROTEIN-RELATED"/>
    <property type="match status" value="1"/>
</dbReference>
<evidence type="ECO:0000256" key="6">
    <source>
        <dbReference type="ARBA" id="ARBA00037236"/>
    </source>
</evidence>
<sequence length="207" mass="23003">MHPEQRRTSFALRRRLADSAPQGVLSTGQLQGFIQSARPPLFCFLLPRVHAADAAAAQPAQITLPKNIGKPEFPDTGWERIKDLFDRDATQRYPEEITNVVNSGAFGALAGFVYGGLPAARFARERYIQASQAELYTNRVDAVRSAHNAAIRGFVRYGWRWSWRVAVIVTLFSSVSTGLSVYQDRDAVSQYAAAGGESMSCFFFFFV</sequence>
<dbReference type="GO" id="GO:0016020">
    <property type="term" value="C:membrane"/>
    <property type="evidence" value="ECO:0007669"/>
    <property type="project" value="UniProtKB-SubCell"/>
</dbReference>
<dbReference type="Proteomes" id="UP000261340">
    <property type="component" value="Unplaced"/>
</dbReference>
<protein>
    <recommendedName>
        <fullName evidence="7">Complex I assembly factor TIMMDC1, mitochondrial</fullName>
    </recommendedName>
    <alternativeName>
        <fullName evidence="8">Translocase of inner mitochondrial membrane domain-containing protein 1</fullName>
    </alternativeName>
</protein>
<evidence type="ECO:0000256" key="5">
    <source>
        <dbReference type="ARBA" id="ARBA00023136"/>
    </source>
</evidence>
<dbReference type="Ensembl" id="ENSACIT00000024897.1">
    <property type="protein sequence ID" value="ENSACIP00000024256.1"/>
    <property type="gene ID" value="ENSACIG00000018823.1"/>
</dbReference>
<reference evidence="10" key="2">
    <citation type="submission" date="2025-09" db="UniProtKB">
        <authorList>
            <consortium name="Ensembl"/>
        </authorList>
    </citation>
    <scope>IDENTIFICATION</scope>
</reference>
<organism evidence="10 11">
    <name type="scientific">Amphilophus citrinellus</name>
    <name type="common">Midas cichlid</name>
    <name type="synonym">Cichlasoma citrinellum</name>
    <dbReference type="NCBI Taxonomy" id="61819"/>
    <lineage>
        <taxon>Eukaryota</taxon>
        <taxon>Metazoa</taxon>
        <taxon>Chordata</taxon>
        <taxon>Craniata</taxon>
        <taxon>Vertebrata</taxon>
        <taxon>Euteleostomi</taxon>
        <taxon>Actinopterygii</taxon>
        <taxon>Neopterygii</taxon>
        <taxon>Teleostei</taxon>
        <taxon>Neoteleostei</taxon>
        <taxon>Acanthomorphata</taxon>
        <taxon>Ovalentaria</taxon>
        <taxon>Cichlomorphae</taxon>
        <taxon>Cichliformes</taxon>
        <taxon>Cichlidae</taxon>
        <taxon>New World cichlids</taxon>
        <taxon>Cichlasomatinae</taxon>
        <taxon>Heroini</taxon>
        <taxon>Amphilophus</taxon>
    </lineage>
</organism>
<evidence type="ECO:0000256" key="1">
    <source>
        <dbReference type="ARBA" id="ARBA00004141"/>
    </source>
</evidence>
<dbReference type="GO" id="GO:0032981">
    <property type="term" value="P:mitochondrial respiratory chain complex I assembly"/>
    <property type="evidence" value="ECO:0007669"/>
    <property type="project" value="InterPro"/>
</dbReference>
<accession>A0A3Q0SM45</accession>
<comment type="similarity">
    <text evidence="2">Belongs to the Tim17/Tim22/Tim23 family.</text>
</comment>
<name>A0A3Q0SM45_AMPCI</name>
<dbReference type="AlphaFoldDB" id="A0A3Q0SM45"/>
<evidence type="ECO:0000256" key="4">
    <source>
        <dbReference type="ARBA" id="ARBA00022989"/>
    </source>
</evidence>
<comment type="subcellular location">
    <subcellularLocation>
        <location evidence="1">Membrane</location>
        <topology evidence="1">Multi-pass membrane protein</topology>
    </subcellularLocation>
</comment>
<evidence type="ECO:0000256" key="3">
    <source>
        <dbReference type="ARBA" id="ARBA00022692"/>
    </source>
</evidence>